<dbReference type="Pfam" id="PF02752">
    <property type="entry name" value="Arrestin_C"/>
    <property type="match status" value="1"/>
</dbReference>
<dbReference type="InterPro" id="IPR011022">
    <property type="entry name" value="Arrestin_C-like"/>
</dbReference>
<reference evidence="4" key="1">
    <citation type="submission" date="2018-07" db="EMBL/GenBank/DDBJ databases">
        <authorList>
            <person name="Quirk P.G."/>
            <person name="Krulwich T.A."/>
        </authorList>
    </citation>
    <scope>NUCLEOTIDE SEQUENCE</scope>
</reference>
<dbReference type="SUPFAM" id="SSF81296">
    <property type="entry name" value="E set domains"/>
    <property type="match status" value="2"/>
</dbReference>
<dbReference type="EMBL" id="UFQT01000194">
    <property type="protein sequence ID" value="SSX21450.1"/>
    <property type="molecule type" value="Genomic_DNA"/>
</dbReference>
<evidence type="ECO:0000259" key="3">
    <source>
        <dbReference type="SMART" id="SM01017"/>
    </source>
</evidence>
<dbReference type="InterPro" id="IPR014752">
    <property type="entry name" value="Arrestin-like_C"/>
</dbReference>
<organism evidence="4">
    <name type="scientific">Culicoides sonorensis</name>
    <name type="common">Biting midge</name>
    <dbReference type="NCBI Taxonomy" id="179676"/>
    <lineage>
        <taxon>Eukaryota</taxon>
        <taxon>Metazoa</taxon>
        <taxon>Ecdysozoa</taxon>
        <taxon>Arthropoda</taxon>
        <taxon>Hexapoda</taxon>
        <taxon>Insecta</taxon>
        <taxon>Pterygota</taxon>
        <taxon>Neoptera</taxon>
        <taxon>Endopterygota</taxon>
        <taxon>Diptera</taxon>
        <taxon>Nematocera</taxon>
        <taxon>Chironomoidea</taxon>
        <taxon>Ceratopogonidae</taxon>
        <taxon>Ceratopogoninae</taxon>
        <taxon>Culicoides</taxon>
        <taxon>Monoculicoides</taxon>
    </lineage>
</organism>
<dbReference type="InterPro" id="IPR050357">
    <property type="entry name" value="Arrestin_domain-protein"/>
</dbReference>
<dbReference type="AlphaFoldDB" id="A0A336LUB4"/>
<proteinExistence type="inferred from homology"/>
<dbReference type="Gene3D" id="2.60.40.640">
    <property type="match status" value="2"/>
</dbReference>
<gene>
    <name evidence="4" type="primary">CSON004654</name>
</gene>
<dbReference type="PANTHER" id="PTHR11188:SF176">
    <property type="entry name" value="ARRESTIN DOMAIN-CONTAINING PROTEIN 1"/>
    <property type="match status" value="1"/>
</dbReference>
<dbReference type="GO" id="GO:0015031">
    <property type="term" value="P:protein transport"/>
    <property type="evidence" value="ECO:0007669"/>
    <property type="project" value="TreeGrafter"/>
</dbReference>
<name>A0A336LUB4_CULSO</name>
<dbReference type="SMART" id="SM01017">
    <property type="entry name" value="Arrestin_C"/>
    <property type="match status" value="1"/>
</dbReference>
<dbReference type="OMA" id="IHAEVEN"/>
<dbReference type="InterPro" id="IPR014756">
    <property type="entry name" value="Ig_E-set"/>
</dbReference>
<dbReference type="PANTHER" id="PTHR11188">
    <property type="entry name" value="ARRESTIN DOMAIN CONTAINING PROTEIN"/>
    <property type="match status" value="1"/>
</dbReference>
<sequence length="377" mass="42357">MKMNINCDIVYDNEAKSYLSGTSVTAQVHLTFNAPTKCRCIYVKFIGESNVKWTKRRHRKGRRGRKEEINTDFTAHEDYFSINRDVIRSEDGTEMELEPKRYTNTVSCTLPHNLPSSFAGPYGAVRYSIHVYVDTAGKVDEIFESEFKVWTMLDLNEFPHLMQPKSLEMTKDFCCWIWRNGPLNICAFLPCTGFTPNSQIPIKIECENGSSVDLSAVKVYIKQIASFHCNEPKRETRVDEQQLCETKLDGVPKHKTKTVEGVLVIPDIKSTNLTSCACIEIKHVLKMKGVTTGANANLFNEVPIVLGTVPFSNFNYNSNEMNMATGSSNAGTIVGRTTEDRNANINNEKEQAPPPSYSDVVNTTSSVEIGWNSNMSS</sequence>
<feature type="domain" description="Arrestin C-terminal-like" evidence="3">
    <location>
        <begin position="179"/>
        <end position="311"/>
    </location>
</feature>
<comment type="similarity">
    <text evidence="1">Belongs to the arrestin family.</text>
</comment>
<evidence type="ECO:0000256" key="1">
    <source>
        <dbReference type="ARBA" id="ARBA00005298"/>
    </source>
</evidence>
<dbReference type="GO" id="GO:0005737">
    <property type="term" value="C:cytoplasm"/>
    <property type="evidence" value="ECO:0007669"/>
    <property type="project" value="TreeGrafter"/>
</dbReference>
<dbReference type="InterPro" id="IPR011021">
    <property type="entry name" value="Arrestin-like_N"/>
</dbReference>
<evidence type="ECO:0000313" key="4">
    <source>
        <dbReference type="EMBL" id="SSX21450.1"/>
    </source>
</evidence>
<protein>
    <submittedName>
        <fullName evidence="4">CSON004654 protein</fullName>
    </submittedName>
</protein>
<accession>A0A336LUB4</accession>
<dbReference type="VEuPathDB" id="VectorBase:CSON004654"/>
<keyword evidence="2" id="KW-0716">Sensory transduction</keyword>
<evidence type="ECO:0000256" key="2">
    <source>
        <dbReference type="ARBA" id="ARBA00022606"/>
    </source>
</evidence>
<dbReference type="Pfam" id="PF00339">
    <property type="entry name" value="Arrestin_N"/>
    <property type="match status" value="1"/>
</dbReference>